<protein>
    <submittedName>
        <fullName evidence="1">Uncharacterized protein</fullName>
    </submittedName>
</protein>
<sequence length="136" mass="14143">MGRIGLCGMGRSGLIGFGLGASIFGDGKLGDGRFGDGRFGDGILGDGKFGEGTFGDGTFGDGKFGDGTFGDGIIEGGFGISFGLRGNAGGIGAMLGGTLRRLSTEWNTSFQVKSHSTWYDIYPDRETTLAYIRKMD</sequence>
<evidence type="ECO:0000313" key="1">
    <source>
        <dbReference type="EMBL" id="RNB89268.1"/>
    </source>
</evidence>
<evidence type="ECO:0000313" key="2">
    <source>
        <dbReference type="Proteomes" id="UP000269573"/>
    </source>
</evidence>
<proteinExistence type="predicted"/>
<dbReference type="EMBL" id="RHHU01000003">
    <property type="protein sequence ID" value="RNB89268.1"/>
    <property type="molecule type" value="Genomic_DNA"/>
</dbReference>
<dbReference type="Proteomes" id="UP000269573">
    <property type="component" value="Unassembled WGS sequence"/>
</dbReference>
<comment type="caution">
    <text evidence="1">The sequence shown here is derived from an EMBL/GenBank/DDBJ whole genome shotgun (WGS) entry which is preliminary data.</text>
</comment>
<organism evidence="1 2">
    <name type="scientific">Brevibacillus nitrificans</name>
    <dbReference type="NCBI Taxonomy" id="651560"/>
    <lineage>
        <taxon>Bacteria</taxon>
        <taxon>Bacillati</taxon>
        <taxon>Bacillota</taxon>
        <taxon>Bacilli</taxon>
        <taxon>Bacillales</taxon>
        <taxon>Paenibacillaceae</taxon>
        <taxon>Brevibacillus</taxon>
    </lineage>
</organism>
<dbReference type="AlphaFoldDB" id="A0A3M8DMG5"/>
<accession>A0A3M8DMG5</accession>
<name>A0A3M8DMG5_9BACL</name>
<keyword evidence="2" id="KW-1185">Reference proteome</keyword>
<gene>
    <name evidence="1" type="ORF">EDM59_09290</name>
</gene>
<reference evidence="1 2" key="1">
    <citation type="submission" date="2018-10" db="EMBL/GenBank/DDBJ databases">
        <title>Phylogenomics of Brevibacillus.</title>
        <authorList>
            <person name="Dunlap C."/>
        </authorList>
    </citation>
    <scope>NUCLEOTIDE SEQUENCE [LARGE SCALE GENOMIC DNA]</scope>
    <source>
        <strain evidence="1 2">JCM 15774</strain>
    </source>
</reference>